<evidence type="ECO:0000256" key="1">
    <source>
        <dbReference type="ARBA" id="ARBA00004141"/>
    </source>
</evidence>
<sequence>MWACSTIFTTDAGMYWLSLLDWYAASISIIFISIVEVVIVGWTYGVTNFVEDIEFMIKEKLSWYWTVSWKITTPLILTIMFVITLTYNTRISYNGKGYPDWIVNIGWLSCFASMAWIPIYMGHYLMYHQEGNLVDRIKASLRPSQYWGPVELKIRLQWLKEVVMKRRDDKTNDADPHRQGFMELTTTSV</sequence>
<evidence type="ECO:0000256" key="4">
    <source>
        <dbReference type="ARBA" id="ARBA00022692"/>
    </source>
</evidence>
<evidence type="ECO:0000256" key="6">
    <source>
        <dbReference type="ARBA" id="ARBA00022989"/>
    </source>
</evidence>
<dbReference type="Pfam" id="PF00209">
    <property type="entry name" value="SNF"/>
    <property type="match status" value="1"/>
</dbReference>
<keyword evidence="3" id="KW-0813">Transport</keyword>
<dbReference type="OrthoDB" id="6581954at2759"/>
<evidence type="ECO:0000256" key="2">
    <source>
        <dbReference type="ARBA" id="ARBA00006459"/>
    </source>
</evidence>
<protein>
    <submittedName>
        <fullName evidence="9">Uncharacterized protein</fullName>
    </submittedName>
</protein>
<feature type="transmembrane region" description="Helical" evidence="8">
    <location>
        <begin position="67"/>
        <end position="89"/>
    </location>
</feature>
<keyword evidence="5" id="KW-0769">Symport</keyword>
<proteinExistence type="inferred from homology"/>
<dbReference type="InterPro" id="IPR037272">
    <property type="entry name" value="SNS_sf"/>
</dbReference>
<name>A0A834IY38_RHYFE</name>
<dbReference type="GO" id="GO:0005886">
    <property type="term" value="C:plasma membrane"/>
    <property type="evidence" value="ECO:0007669"/>
    <property type="project" value="TreeGrafter"/>
</dbReference>
<dbReference type="PROSITE" id="PS50267">
    <property type="entry name" value="NA_NEUROTRAN_SYMP_3"/>
    <property type="match status" value="1"/>
</dbReference>
<dbReference type="PRINTS" id="PR00176">
    <property type="entry name" value="NANEUSMPORT"/>
</dbReference>
<keyword evidence="7 8" id="KW-0472">Membrane</keyword>
<keyword evidence="4 8" id="KW-0812">Transmembrane</keyword>
<dbReference type="GO" id="GO:0089718">
    <property type="term" value="P:amino acid import across plasma membrane"/>
    <property type="evidence" value="ECO:0007669"/>
    <property type="project" value="TreeGrafter"/>
</dbReference>
<comment type="subcellular location">
    <subcellularLocation>
        <location evidence="1">Membrane</location>
        <topology evidence="1">Multi-pass membrane protein</topology>
    </subcellularLocation>
</comment>
<dbReference type="GO" id="GO:0005283">
    <property type="term" value="F:amino acid:sodium symporter activity"/>
    <property type="evidence" value="ECO:0007669"/>
    <property type="project" value="TreeGrafter"/>
</dbReference>
<accession>A0A834IY38</accession>
<evidence type="ECO:0000256" key="7">
    <source>
        <dbReference type="ARBA" id="ARBA00023136"/>
    </source>
</evidence>
<dbReference type="Proteomes" id="UP000625711">
    <property type="component" value="Unassembled WGS sequence"/>
</dbReference>
<dbReference type="EMBL" id="JAACXV010000185">
    <property type="protein sequence ID" value="KAF7282162.1"/>
    <property type="molecule type" value="Genomic_DNA"/>
</dbReference>
<keyword evidence="6 8" id="KW-1133">Transmembrane helix</keyword>
<evidence type="ECO:0000313" key="10">
    <source>
        <dbReference type="Proteomes" id="UP000625711"/>
    </source>
</evidence>
<organism evidence="9 10">
    <name type="scientific">Rhynchophorus ferrugineus</name>
    <name type="common">Red palm weevil</name>
    <name type="synonym">Curculio ferrugineus</name>
    <dbReference type="NCBI Taxonomy" id="354439"/>
    <lineage>
        <taxon>Eukaryota</taxon>
        <taxon>Metazoa</taxon>
        <taxon>Ecdysozoa</taxon>
        <taxon>Arthropoda</taxon>
        <taxon>Hexapoda</taxon>
        <taxon>Insecta</taxon>
        <taxon>Pterygota</taxon>
        <taxon>Neoptera</taxon>
        <taxon>Endopterygota</taxon>
        <taxon>Coleoptera</taxon>
        <taxon>Polyphaga</taxon>
        <taxon>Cucujiformia</taxon>
        <taxon>Curculionidae</taxon>
        <taxon>Dryophthorinae</taxon>
        <taxon>Rhynchophorus</taxon>
    </lineage>
</organism>
<feature type="transmembrane region" description="Helical" evidence="8">
    <location>
        <begin position="101"/>
        <end position="121"/>
    </location>
</feature>
<dbReference type="PANTHER" id="PTHR11616">
    <property type="entry name" value="SODIUM/CHLORIDE DEPENDENT TRANSPORTER"/>
    <property type="match status" value="1"/>
</dbReference>
<evidence type="ECO:0000256" key="3">
    <source>
        <dbReference type="ARBA" id="ARBA00022448"/>
    </source>
</evidence>
<evidence type="ECO:0000256" key="8">
    <source>
        <dbReference type="SAM" id="Phobius"/>
    </source>
</evidence>
<dbReference type="InterPro" id="IPR000175">
    <property type="entry name" value="Na/ntran_symport"/>
</dbReference>
<dbReference type="SUPFAM" id="SSF161070">
    <property type="entry name" value="SNF-like"/>
    <property type="match status" value="1"/>
</dbReference>
<comment type="similarity">
    <text evidence="2">Belongs to the sodium:neurotransmitter symporter (SNF) (TC 2.A.22) family.</text>
</comment>
<gene>
    <name evidence="9" type="ORF">GWI33_003086</name>
</gene>
<evidence type="ECO:0000313" key="9">
    <source>
        <dbReference type="EMBL" id="KAF7282162.1"/>
    </source>
</evidence>
<feature type="transmembrane region" description="Helical" evidence="8">
    <location>
        <begin position="22"/>
        <end position="46"/>
    </location>
</feature>
<keyword evidence="10" id="KW-1185">Reference proteome</keyword>
<dbReference type="PANTHER" id="PTHR11616:SF241">
    <property type="entry name" value="SODIUM- AND CHLORIDE-DEPENDENT GLYCINE TRANSPORTER 2"/>
    <property type="match status" value="1"/>
</dbReference>
<reference evidence="9" key="1">
    <citation type="submission" date="2020-08" db="EMBL/GenBank/DDBJ databases">
        <title>Genome sequencing and assembly of the red palm weevil Rhynchophorus ferrugineus.</title>
        <authorList>
            <person name="Dias G.B."/>
            <person name="Bergman C.M."/>
            <person name="Manee M."/>
        </authorList>
    </citation>
    <scope>NUCLEOTIDE SEQUENCE</scope>
    <source>
        <strain evidence="9">AA-2017</strain>
        <tissue evidence="9">Whole larva</tissue>
    </source>
</reference>
<comment type="caution">
    <text evidence="9">The sequence shown here is derived from an EMBL/GenBank/DDBJ whole genome shotgun (WGS) entry which is preliminary data.</text>
</comment>
<evidence type="ECO:0000256" key="5">
    <source>
        <dbReference type="ARBA" id="ARBA00022847"/>
    </source>
</evidence>
<dbReference type="AlphaFoldDB" id="A0A834IY38"/>